<reference evidence="2" key="1">
    <citation type="journal article" date="2014" name="Int. J. Syst. Evol. Microbiol.">
        <title>Complete genome sequence of Corynebacterium casei LMG S-19264T (=DSM 44701T), isolated from a smear-ripened cheese.</title>
        <authorList>
            <consortium name="US DOE Joint Genome Institute (JGI-PGF)"/>
            <person name="Walter F."/>
            <person name="Albersmeier A."/>
            <person name="Kalinowski J."/>
            <person name="Ruckert C."/>
        </authorList>
    </citation>
    <scope>NUCLEOTIDE SEQUENCE</scope>
    <source>
        <strain evidence="2">CGMCC 1.10749</strain>
    </source>
</reference>
<sequence>MNGWAGVAVVGLSLLAWSIVIDVRYDMDDRLARWLVPAVRRWGRWYALGAFVLSLSGLAVFAALACIGYALAGPLGDPRWALLVLYPAQLLYAPSVLAMAPSDPHMYRFWRESLRRSGARAAEERWIAWSGGVPAFMGMVALMVSLFPVFLG</sequence>
<evidence type="ECO:0000256" key="1">
    <source>
        <dbReference type="SAM" id="Phobius"/>
    </source>
</evidence>
<keyword evidence="1" id="KW-1133">Transmembrane helix</keyword>
<organism evidence="2 3">
    <name type="scientific">Knoellia flava</name>
    <dbReference type="NCBI Taxonomy" id="913969"/>
    <lineage>
        <taxon>Bacteria</taxon>
        <taxon>Bacillati</taxon>
        <taxon>Actinomycetota</taxon>
        <taxon>Actinomycetes</taxon>
        <taxon>Micrococcales</taxon>
        <taxon>Intrasporangiaceae</taxon>
        <taxon>Knoellia</taxon>
    </lineage>
</organism>
<feature type="transmembrane region" description="Helical" evidence="1">
    <location>
        <begin position="126"/>
        <end position="151"/>
    </location>
</feature>
<dbReference type="EMBL" id="BMEA01000001">
    <property type="protein sequence ID" value="GGB76197.1"/>
    <property type="molecule type" value="Genomic_DNA"/>
</dbReference>
<dbReference type="Proteomes" id="UP000628079">
    <property type="component" value="Unassembled WGS sequence"/>
</dbReference>
<feature type="transmembrane region" description="Helical" evidence="1">
    <location>
        <begin position="84"/>
        <end position="105"/>
    </location>
</feature>
<keyword evidence="1" id="KW-0472">Membrane</keyword>
<gene>
    <name evidence="2" type="ORF">GCM10011314_14700</name>
</gene>
<reference evidence="2" key="2">
    <citation type="submission" date="2020-09" db="EMBL/GenBank/DDBJ databases">
        <authorList>
            <person name="Sun Q."/>
            <person name="Zhou Y."/>
        </authorList>
    </citation>
    <scope>NUCLEOTIDE SEQUENCE</scope>
    <source>
        <strain evidence="2">CGMCC 1.10749</strain>
    </source>
</reference>
<feature type="transmembrane region" description="Helical" evidence="1">
    <location>
        <begin position="45"/>
        <end position="72"/>
    </location>
</feature>
<evidence type="ECO:0000313" key="3">
    <source>
        <dbReference type="Proteomes" id="UP000628079"/>
    </source>
</evidence>
<keyword evidence="1" id="KW-0812">Transmembrane</keyword>
<evidence type="ECO:0000313" key="2">
    <source>
        <dbReference type="EMBL" id="GGB76197.1"/>
    </source>
</evidence>
<dbReference type="AlphaFoldDB" id="A0A8H9FS15"/>
<name>A0A8H9FS15_9MICO</name>
<accession>A0A8H9FS15</accession>
<protein>
    <submittedName>
        <fullName evidence="2">Uncharacterized protein</fullName>
    </submittedName>
</protein>
<dbReference type="RefSeq" id="WP_035949022.1">
    <property type="nucleotide sequence ID" value="NZ_BMEA01000001.1"/>
</dbReference>
<proteinExistence type="predicted"/>
<comment type="caution">
    <text evidence="2">The sequence shown here is derived from an EMBL/GenBank/DDBJ whole genome shotgun (WGS) entry which is preliminary data.</text>
</comment>
<feature type="transmembrane region" description="Helical" evidence="1">
    <location>
        <begin position="6"/>
        <end position="25"/>
    </location>
</feature>